<dbReference type="EMBL" id="CP115450">
    <property type="protein sequence ID" value="WBP88135.1"/>
    <property type="molecule type" value="Genomic_DNA"/>
</dbReference>
<dbReference type="InterPro" id="IPR036527">
    <property type="entry name" value="SCP2_sterol-bd_dom_sf"/>
</dbReference>
<dbReference type="InterPro" id="IPR041380">
    <property type="entry name" value="Acetyltransf_17"/>
</dbReference>
<dbReference type="InterPro" id="IPR025559">
    <property type="entry name" value="Eis_dom"/>
</dbReference>
<gene>
    <name evidence="6" type="ORF">O1G21_21410</name>
</gene>
<feature type="binding site" evidence="4">
    <location>
        <begin position="102"/>
        <end position="107"/>
    </location>
    <ligand>
        <name>acetyl-CoA</name>
        <dbReference type="ChEBI" id="CHEBI:57288"/>
    </ligand>
</feature>
<evidence type="ECO:0000313" key="7">
    <source>
        <dbReference type="Proteomes" id="UP001212821"/>
    </source>
</evidence>
<organism evidence="6 7">
    <name type="scientific">Kitasatospora cathayae</name>
    <dbReference type="NCBI Taxonomy" id="3004092"/>
    <lineage>
        <taxon>Bacteria</taxon>
        <taxon>Bacillati</taxon>
        <taxon>Actinomycetota</taxon>
        <taxon>Actinomycetes</taxon>
        <taxon>Kitasatosporales</taxon>
        <taxon>Streptomycetaceae</taxon>
        <taxon>Kitasatospora</taxon>
    </lineage>
</organism>
<dbReference type="Pfam" id="PF13527">
    <property type="entry name" value="Acetyltransf_9"/>
    <property type="match status" value="1"/>
</dbReference>
<dbReference type="PROSITE" id="PS51186">
    <property type="entry name" value="GNAT"/>
    <property type="match status" value="1"/>
</dbReference>
<name>A0ABY7Q613_9ACTN</name>
<dbReference type="InterPro" id="IPR051554">
    <property type="entry name" value="Acetyltransferase_Eis"/>
</dbReference>
<evidence type="ECO:0000256" key="4">
    <source>
        <dbReference type="HAMAP-Rule" id="MF_01812"/>
    </source>
</evidence>
<dbReference type="InterPro" id="IPR022902">
    <property type="entry name" value="NAcTrfase_Eis"/>
</dbReference>
<sequence>MGKNIDDTAVETVNGVQLRAVSVGEVEEWNRALNLGFLRPHAGIEPELPRRRWQPGRMLGCFDGGRQIATFRSSDVELTVPGGAVVQADAITNVTVSATHRRRGLLSAMMRRDLASAAERGCAVAILVAAEYNIYGRFGFGPATWGCGWRIDLARTRGLRESLPGVPGVPGGRIDFVTLAEQRELGAELYDRWRLTQPGAIARDGIWWERNTNQLRIPGEDFKEPFTAVHRDADGRVTGLVVYRIDNKWDGAYPDATLTVDDFIALDLPTAVELWRLVLSVDWVRKVVVDSVAPDDPLPLLLQDPRAATPHEANGDLMWLRLLDVEAAFGARRYGAAGRVVLEVEDRLGYASGRFAIEVAGDGTGRCTRTTDDADLALDVSELGSLYLGSETAPRLAAAGLLTEVRPGAAAAADLLLRTPLRAWTPTEF</sequence>
<comment type="caution">
    <text evidence="4">Lacks conserved residue(s) required for the propagation of feature annotation.</text>
</comment>
<keyword evidence="3 4" id="KW-0012">Acyltransferase</keyword>
<reference evidence="7" key="1">
    <citation type="submission" date="2022-12" db="EMBL/GenBank/DDBJ databases">
        <authorList>
            <person name="Mo P."/>
        </authorList>
    </citation>
    <scope>NUCLEOTIDE SEQUENCE [LARGE SCALE GENOMIC DNA]</scope>
    <source>
        <strain evidence="7">HUAS 3-15</strain>
    </source>
</reference>
<dbReference type="PANTHER" id="PTHR37817:SF1">
    <property type="entry name" value="N-ACETYLTRANSFERASE EIS"/>
    <property type="match status" value="1"/>
</dbReference>
<feature type="active site" description="Proton donor" evidence="4">
    <location>
        <position position="135"/>
    </location>
</feature>
<evidence type="ECO:0000256" key="2">
    <source>
        <dbReference type="ARBA" id="ARBA00022679"/>
    </source>
</evidence>
<evidence type="ECO:0000313" key="6">
    <source>
        <dbReference type="EMBL" id="WBP88135.1"/>
    </source>
</evidence>
<feature type="domain" description="N-acetyltransferase" evidence="5">
    <location>
        <begin position="16"/>
        <end position="166"/>
    </location>
</feature>
<dbReference type="NCBIfam" id="NF002367">
    <property type="entry name" value="PRK01346.1-4"/>
    <property type="match status" value="1"/>
</dbReference>
<evidence type="ECO:0000256" key="1">
    <source>
        <dbReference type="ARBA" id="ARBA00009213"/>
    </source>
</evidence>
<dbReference type="Pfam" id="PF13530">
    <property type="entry name" value="SCP2_2"/>
    <property type="match status" value="1"/>
</dbReference>
<dbReference type="InterPro" id="IPR016181">
    <property type="entry name" value="Acyl_CoA_acyltransferase"/>
</dbReference>
<comment type="subunit">
    <text evidence="4">Homohexamer; trimer of dimers.</text>
</comment>
<feature type="active site" description="Proton acceptor; via carboxylate" evidence="4">
    <location>
        <position position="429"/>
    </location>
</feature>
<keyword evidence="7" id="KW-1185">Reference proteome</keyword>
<dbReference type="InterPro" id="IPR000182">
    <property type="entry name" value="GNAT_dom"/>
</dbReference>
<accession>A0ABY7Q613</accession>
<dbReference type="Proteomes" id="UP001212821">
    <property type="component" value="Chromosome"/>
</dbReference>
<proteinExistence type="inferred from homology"/>
<comment type="similarity">
    <text evidence="1 4">Belongs to the acetyltransferase Eis family.</text>
</comment>
<dbReference type="Gene3D" id="3.40.630.30">
    <property type="match status" value="2"/>
</dbReference>
<dbReference type="Pfam" id="PF17668">
    <property type="entry name" value="Acetyltransf_17"/>
    <property type="match status" value="1"/>
</dbReference>
<dbReference type="Gene3D" id="3.30.1050.10">
    <property type="entry name" value="SCP2 sterol-binding domain"/>
    <property type="match status" value="1"/>
</dbReference>
<evidence type="ECO:0000256" key="3">
    <source>
        <dbReference type="ARBA" id="ARBA00023315"/>
    </source>
</evidence>
<protein>
    <submittedName>
        <fullName evidence="6">GNAT family N-acetyltransferase</fullName>
    </submittedName>
</protein>
<feature type="binding site" evidence="4">
    <location>
        <begin position="94"/>
        <end position="96"/>
    </location>
    <ligand>
        <name>acetyl-CoA</name>
        <dbReference type="ChEBI" id="CHEBI:57288"/>
    </ligand>
</feature>
<evidence type="ECO:0000259" key="5">
    <source>
        <dbReference type="PROSITE" id="PS51186"/>
    </source>
</evidence>
<dbReference type="SUPFAM" id="SSF55718">
    <property type="entry name" value="SCP-like"/>
    <property type="match status" value="1"/>
</dbReference>
<dbReference type="RefSeq" id="WP_270146106.1">
    <property type="nucleotide sequence ID" value="NZ_CP115450.1"/>
</dbReference>
<dbReference type="SUPFAM" id="SSF55729">
    <property type="entry name" value="Acyl-CoA N-acyltransferases (Nat)"/>
    <property type="match status" value="1"/>
</dbReference>
<dbReference type="HAMAP" id="MF_01812">
    <property type="entry name" value="Eis"/>
    <property type="match status" value="1"/>
</dbReference>
<dbReference type="PANTHER" id="PTHR37817">
    <property type="entry name" value="N-ACETYLTRANSFERASE EIS"/>
    <property type="match status" value="1"/>
</dbReference>
<keyword evidence="2 4" id="KW-0808">Transferase</keyword>